<evidence type="ECO:0000313" key="2">
    <source>
        <dbReference type="EnsemblMetazoa" id="XP_019766428.1"/>
    </source>
</evidence>
<organism evidence="2 3">
    <name type="scientific">Dendroctonus ponderosae</name>
    <name type="common">Mountain pine beetle</name>
    <dbReference type="NCBI Taxonomy" id="77166"/>
    <lineage>
        <taxon>Eukaryota</taxon>
        <taxon>Metazoa</taxon>
        <taxon>Ecdysozoa</taxon>
        <taxon>Arthropoda</taxon>
        <taxon>Hexapoda</taxon>
        <taxon>Insecta</taxon>
        <taxon>Pterygota</taxon>
        <taxon>Neoptera</taxon>
        <taxon>Endopterygota</taxon>
        <taxon>Coleoptera</taxon>
        <taxon>Polyphaga</taxon>
        <taxon>Cucujiformia</taxon>
        <taxon>Curculionidae</taxon>
        <taxon>Scolytinae</taxon>
        <taxon>Dendroctonus</taxon>
    </lineage>
</organism>
<dbReference type="AlphaFoldDB" id="A0AAR5PZK2"/>
<dbReference type="Proteomes" id="UP000019118">
    <property type="component" value="Unassembled WGS sequence"/>
</dbReference>
<dbReference type="EnsemblMetazoa" id="XM_019910869.1">
    <property type="protein sequence ID" value="XP_019766428.1"/>
    <property type="gene ID" value="LOC109541875"/>
</dbReference>
<reference evidence="3" key="1">
    <citation type="journal article" date="2013" name="Genome Biol.">
        <title>Draft genome of the mountain pine beetle, Dendroctonus ponderosae Hopkins, a major forest pest.</title>
        <authorList>
            <person name="Keeling C.I."/>
            <person name="Yuen M.M."/>
            <person name="Liao N.Y."/>
            <person name="Docking T.R."/>
            <person name="Chan S.K."/>
            <person name="Taylor G.A."/>
            <person name="Palmquist D.L."/>
            <person name="Jackman S.D."/>
            <person name="Nguyen A."/>
            <person name="Li M."/>
            <person name="Henderson H."/>
            <person name="Janes J.K."/>
            <person name="Zhao Y."/>
            <person name="Pandoh P."/>
            <person name="Moore R."/>
            <person name="Sperling F.A."/>
            <person name="Huber D.P."/>
            <person name="Birol I."/>
            <person name="Jones S.J."/>
            <person name="Bohlmann J."/>
        </authorList>
    </citation>
    <scope>NUCLEOTIDE SEQUENCE</scope>
</reference>
<evidence type="ECO:0000313" key="3">
    <source>
        <dbReference type="Proteomes" id="UP000019118"/>
    </source>
</evidence>
<accession>A0AAR5PZK2</accession>
<feature type="signal peptide" evidence="1">
    <location>
        <begin position="1"/>
        <end position="21"/>
    </location>
</feature>
<keyword evidence="1" id="KW-0732">Signal</keyword>
<protein>
    <submittedName>
        <fullName evidence="2">Uncharacterized protein</fullName>
    </submittedName>
</protein>
<proteinExistence type="predicted"/>
<name>A0AAR5PZK2_DENPD</name>
<sequence>MDRILLVIVMGIPIIPHLSNAETIEFSTGMPMTLTPPTINSNSPPDGRNQFLRVVENYLTESTNVKTQPSNPSVDYIGQPLYPVYPQYNAVGNMNTSVVPVNGANETTNYSSLIVLVLKTTLKAGIQIIGNISYFLIKGAGVLTIGGIITTVICYFTSICTVKYNGLKSQKDTDNGAIRAFMRPDKLASLAALVQEAISKYQTLQKSTA</sequence>
<reference evidence="2" key="2">
    <citation type="submission" date="2024-08" db="UniProtKB">
        <authorList>
            <consortium name="EnsemblMetazoa"/>
        </authorList>
    </citation>
    <scope>IDENTIFICATION</scope>
</reference>
<feature type="chain" id="PRO_5043680995" evidence="1">
    <location>
        <begin position="22"/>
        <end position="209"/>
    </location>
</feature>
<keyword evidence="3" id="KW-1185">Reference proteome</keyword>
<evidence type="ECO:0000256" key="1">
    <source>
        <dbReference type="SAM" id="SignalP"/>
    </source>
</evidence>